<dbReference type="PANTHER" id="PTHR34072">
    <property type="entry name" value="ENZYMATIC POLYPROTEIN-RELATED"/>
    <property type="match status" value="1"/>
</dbReference>
<evidence type="ECO:0000313" key="3">
    <source>
        <dbReference type="EMBL" id="WVY99948.1"/>
    </source>
</evidence>
<accession>A0AAQ3RLR7</accession>
<dbReference type="CDD" id="cd00303">
    <property type="entry name" value="retropepsin_like"/>
    <property type="match status" value="1"/>
</dbReference>
<feature type="domain" description="Reverse transcriptase/retrotransposon-derived protein RNase H-like" evidence="2">
    <location>
        <begin position="425"/>
        <end position="474"/>
    </location>
</feature>
<keyword evidence="4" id="KW-1185">Reference proteome</keyword>
<dbReference type="Gene3D" id="2.40.70.10">
    <property type="entry name" value="Acid Proteases"/>
    <property type="match status" value="1"/>
</dbReference>
<dbReference type="InterPro" id="IPR000477">
    <property type="entry name" value="RT_dom"/>
</dbReference>
<organism evidence="3 4">
    <name type="scientific">Vigna mungo</name>
    <name type="common">Black gram</name>
    <name type="synonym">Phaseolus mungo</name>
    <dbReference type="NCBI Taxonomy" id="3915"/>
    <lineage>
        <taxon>Eukaryota</taxon>
        <taxon>Viridiplantae</taxon>
        <taxon>Streptophyta</taxon>
        <taxon>Embryophyta</taxon>
        <taxon>Tracheophyta</taxon>
        <taxon>Spermatophyta</taxon>
        <taxon>Magnoliopsida</taxon>
        <taxon>eudicotyledons</taxon>
        <taxon>Gunneridae</taxon>
        <taxon>Pentapetalae</taxon>
        <taxon>rosids</taxon>
        <taxon>fabids</taxon>
        <taxon>Fabales</taxon>
        <taxon>Fabaceae</taxon>
        <taxon>Papilionoideae</taxon>
        <taxon>50 kb inversion clade</taxon>
        <taxon>NPAAA clade</taxon>
        <taxon>indigoferoid/millettioid clade</taxon>
        <taxon>Phaseoleae</taxon>
        <taxon>Vigna</taxon>
    </lineage>
</organism>
<dbReference type="Gene3D" id="3.30.70.270">
    <property type="match status" value="2"/>
</dbReference>
<proteinExistence type="predicted"/>
<dbReference type="Pfam" id="PF00078">
    <property type="entry name" value="RVT_1"/>
    <property type="match status" value="1"/>
</dbReference>
<evidence type="ECO:0000313" key="4">
    <source>
        <dbReference type="Proteomes" id="UP001374535"/>
    </source>
</evidence>
<reference evidence="3 4" key="1">
    <citation type="journal article" date="2023" name="Life. Sci Alliance">
        <title>Evolutionary insights into 3D genome organization and epigenetic landscape of Vigna mungo.</title>
        <authorList>
            <person name="Junaid A."/>
            <person name="Singh B."/>
            <person name="Bhatia S."/>
        </authorList>
    </citation>
    <scope>NUCLEOTIDE SEQUENCE [LARGE SCALE GENOMIC DNA]</scope>
    <source>
        <strain evidence="3">Urdbean</strain>
    </source>
</reference>
<dbReference type="InterPro" id="IPR041577">
    <property type="entry name" value="RT_RNaseH_2"/>
</dbReference>
<dbReference type="InterPro" id="IPR043502">
    <property type="entry name" value="DNA/RNA_pol_sf"/>
</dbReference>
<evidence type="ECO:0008006" key="5">
    <source>
        <dbReference type="Google" id="ProtNLM"/>
    </source>
</evidence>
<sequence length="476" mass="53747">MQDKIEKGICFRCDEKYNSNHICRNKQFHMLLVTEATAEEQEEWLEEVTNGEIKEGKSMQLSMFTLAGMTTKKSLKVWGCIGEEQVIVMIACRASNNFLSKDLVKRCGLTHVDTPTYVVEVGDRRKLKCQGKCTNLMFEIQGLKICQNFFIFDIGGACVVTSLGEVKAEFSKLKLTIGGGDNQVTVVGDPTLSTTTTSFKRLSTELQKGDMGYLVEAINGNTAEGSAVVPIEVNQLLDSYKEIFQSLERLPPKTHQNHAIHLLEGASIPNLRPYKYSHHWHHSSKHQAIFKSCKFSKEKGWFVEILVDYRTLNKLTIPNKFPFPVIEELLDEKQLLGLMKATEFLVMPFGLTNALVTFESLMNDVLRPFLRKFVLVFFDDILSTVSADPKKIEAIWNWPTPKDVIALRGFLGLTSYYRRKNAFQWNEEAQQAFTILKEAVSHLPTLAIPDFSKLFAVETDASSKGLGAVLLQEGRP</sequence>
<evidence type="ECO:0000259" key="2">
    <source>
        <dbReference type="Pfam" id="PF17919"/>
    </source>
</evidence>
<feature type="domain" description="Reverse transcriptase" evidence="1">
    <location>
        <begin position="309"/>
        <end position="393"/>
    </location>
</feature>
<dbReference type="InterPro" id="IPR043128">
    <property type="entry name" value="Rev_trsase/Diguanyl_cyclase"/>
</dbReference>
<dbReference type="EMBL" id="CP144693">
    <property type="protein sequence ID" value="WVY99948.1"/>
    <property type="molecule type" value="Genomic_DNA"/>
</dbReference>
<dbReference type="PANTHER" id="PTHR34072:SF55">
    <property type="entry name" value="DNA_RNA POLYMERASES SUPERFAMILY PROTEIN"/>
    <property type="match status" value="1"/>
</dbReference>
<dbReference type="AlphaFoldDB" id="A0AAQ3RLR7"/>
<protein>
    <recommendedName>
        <fullName evidence="5">Reverse transcriptase/retrotransposon-derived protein RNase H-like domain-containing protein</fullName>
    </recommendedName>
</protein>
<dbReference type="SUPFAM" id="SSF56672">
    <property type="entry name" value="DNA/RNA polymerases"/>
    <property type="match status" value="1"/>
</dbReference>
<dbReference type="Pfam" id="PF17919">
    <property type="entry name" value="RT_RNaseH_2"/>
    <property type="match status" value="1"/>
</dbReference>
<name>A0AAQ3RLR7_VIGMU</name>
<gene>
    <name evidence="3" type="ORF">V8G54_026018</name>
</gene>
<evidence type="ECO:0000259" key="1">
    <source>
        <dbReference type="Pfam" id="PF00078"/>
    </source>
</evidence>
<dbReference type="InterPro" id="IPR021109">
    <property type="entry name" value="Peptidase_aspartic_dom_sf"/>
</dbReference>
<dbReference type="Proteomes" id="UP001374535">
    <property type="component" value="Chromosome 8"/>
</dbReference>